<dbReference type="InterPro" id="IPR009921">
    <property type="entry name" value="YehS-like"/>
</dbReference>
<evidence type="ECO:0000313" key="2">
    <source>
        <dbReference type="Proteomes" id="UP000838100"/>
    </source>
</evidence>
<comment type="caution">
    <text evidence="1">The sequence shown here is derived from an EMBL/GenBank/DDBJ whole genome shotgun (WGS) entry which is preliminary data.</text>
</comment>
<dbReference type="Proteomes" id="UP000838100">
    <property type="component" value="Unassembled WGS sequence"/>
</dbReference>
<dbReference type="PANTHER" id="PTHR37805:SF1">
    <property type="entry name" value="CYTOPLASMIC PROTEIN"/>
    <property type="match status" value="1"/>
</dbReference>
<name>A0ABM9AB36_9GAMM</name>
<sequence length="154" mass="17898">MTNNETLHLIRSTLELNDDAMTEIFALADFAASLEQITGWSKKDGDKTYLKISDTELALFLNGFINHNRGRREGEQPKPVDQLNNNKIFQKLRIALDLHAEDILEVFQQVDIYFSKHEISAFFRKPGNKHYRECSDNTLKMFITGYGEWSARKR</sequence>
<dbReference type="Pfam" id="PF07308">
    <property type="entry name" value="DUF1456"/>
    <property type="match status" value="2"/>
</dbReference>
<keyword evidence="2" id="KW-1185">Reference proteome</keyword>
<proteinExistence type="predicted"/>
<dbReference type="EMBL" id="CAKLPX010000001">
    <property type="protein sequence ID" value="CAH0990085.1"/>
    <property type="molecule type" value="Genomic_DNA"/>
</dbReference>
<reference evidence="1" key="1">
    <citation type="submission" date="2021-12" db="EMBL/GenBank/DDBJ databases">
        <authorList>
            <person name="Rodrigo-Torres L."/>
            <person name="Arahal R. D."/>
            <person name="Lucena T."/>
        </authorList>
    </citation>
    <scope>NUCLEOTIDE SEQUENCE</scope>
    <source>
        <strain evidence="1">CECT 8267</strain>
    </source>
</reference>
<evidence type="ECO:0000313" key="1">
    <source>
        <dbReference type="EMBL" id="CAH0990085.1"/>
    </source>
</evidence>
<evidence type="ECO:0008006" key="3">
    <source>
        <dbReference type="Google" id="ProtNLM"/>
    </source>
</evidence>
<accession>A0ABM9AB36</accession>
<organism evidence="1 2">
    <name type="scientific">Sinobacterium norvegicum</name>
    <dbReference type="NCBI Taxonomy" id="1641715"/>
    <lineage>
        <taxon>Bacteria</taxon>
        <taxon>Pseudomonadati</taxon>
        <taxon>Pseudomonadota</taxon>
        <taxon>Gammaproteobacteria</taxon>
        <taxon>Cellvibrionales</taxon>
        <taxon>Spongiibacteraceae</taxon>
        <taxon>Sinobacterium</taxon>
    </lineage>
</organism>
<dbReference type="RefSeq" id="WP_237442779.1">
    <property type="nucleotide sequence ID" value="NZ_CAKLPX010000001.1"/>
</dbReference>
<dbReference type="PANTHER" id="PTHR37805">
    <property type="entry name" value="CYTOPLASMIC PROTEIN-RELATED"/>
    <property type="match status" value="1"/>
</dbReference>
<gene>
    <name evidence="1" type="ORF">SIN8267_00168</name>
</gene>
<protein>
    <recommendedName>
        <fullName evidence="3">DUF1456 family protein</fullName>
    </recommendedName>
</protein>